<name>A0A7S1TB92_9RHOD</name>
<evidence type="ECO:0000256" key="1">
    <source>
        <dbReference type="SAM" id="MobiDB-lite"/>
    </source>
</evidence>
<protein>
    <submittedName>
        <fullName evidence="2">Uncharacterized protein</fullName>
    </submittedName>
</protein>
<organism evidence="2">
    <name type="scientific">Compsopogon caeruleus</name>
    <dbReference type="NCBI Taxonomy" id="31354"/>
    <lineage>
        <taxon>Eukaryota</taxon>
        <taxon>Rhodophyta</taxon>
        <taxon>Compsopogonophyceae</taxon>
        <taxon>Compsopogonales</taxon>
        <taxon>Compsopogonaceae</taxon>
        <taxon>Compsopogon</taxon>
    </lineage>
</organism>
<accession>A0A7S1TB92</accession>
<sequence length="151" mass="16378">MIEVKAWSEVIAEQLVRFQVVRLESVVWVWCGVGNVREVLDSSSLGSLGVSIPNRDGMEFEDGMPAATILLPGDGSELSQTISRRLCKRLARKQRGAANGSSESTGQVGESGTTRPRSNPVAVYASINLGPFASLLQTDIEERLIRTLDTM</sequence>
<dbReference type="AlphaFoldDB" id="A0A7S1TB92"/>
<dbReference type="EMBL" id="HBGH01003566">
    <property type="protein sequence ID" value="CAD9229114.1"/>
    <property type="molecule type" value="Transcribed_RNA"/>
</dbReference>
<feature type="compositionally biased region" description="Polar residues" evidence="1">
    <location>
        <begin position="99"/>
        <end position="117"/>
    </location>
</feature>
<proteinExistence type="predicted"/>
<evidence type="ECO:0000313" key="2">
    <source>
        <dbReference type="EMBL" id="CAD9229114.1"/>
    </source>
</evidence>
<gene>
    <name evidence="2" type="ORF">CCAE0312_LOCUS1942</name>
</gene>
<feature type="region of interest" description="Disordered" evidence="1">
    <location>
        <begin position="93"/>
        <end position="117"/>
    </location>
</feature>
<reference evidence="2" key="1">
    <citation type="submission" date="2021-01" db="EMBL/GenBank/DDBJ databases">
        <authorList>
            <person name="Corre E."/>
            <person name="Pelletier E."/>
            <person name="Niang G."/>
            <person name="Scheremetjew M."/>
            <person name="Finn R."/>
            <person name="Kale V."/>
            <person name="Holt S."/>
            <person name="Cochrane G."/>
            <person name="Meng A."/>
            <person name="Brown T."/>
            <person name="Cohen L."/>
        </authorList>
    </citation>
    <scope>NUCLEOTIDE SEQUENCE</scope>
    <source>
        <strain evidence="2">SAG 36.94</strain>
    </source>
</reference>